<feature type="domain" description="Band 7" evidence="2">
    <location>
        <begin position="92"/>
        <end position="227"/>
    </location>
</feature>
<sequence length="250" mass="28617">MGLIQELVDLVSKLTFVAIVHEYEQGLYFRSGVVIEKTIKGFKPADLAQIKAEEQKVQNEIGRIKSLFSLQPSNLPEGFRKTWTGRVLHPRRFSKVLKPGVYFHLPIIEHILTDYKQERVLNLGYISVLTKDPEPECKAVLISCNVRYEIMDLYRSYTAVYDYEASLKYHSMSILALKSLGKKYDDWKDPVTISTLEKKVIEELRKIVTEKWGLKIHQIYITDVTDAKIVKFAGDVPGQAATSVVKPIDL</sequence>
<proteinExistence type="predicted"/>
<dbReference type="AlphaFoldDB" id="A0A8J6NRB8"/>
<organism evidence="3 4">
    <name type="scientific">Candidatus Desulfatibia profunda</name>
    <dbReference type="NCBI Taxonomy" id="2841695"/>
    <lineage>
        <taxon>Bacteria</taxon>
        <taxon>Pseudomonadati</taxon>
        <taxon>Thermodesulfobacteriota</taxon>
        <taxon>Desulfobacteria</taxon>
        <taxon>Desulfobacterales</taxon>
        <taxon>Desulfobacterales incertae sedis</taxon>
        <taxon>Candidatus Desulfatibia</taxon>
    </lineage>
</organism>
<protein>
    <recommendedName>
        <fullName evidence="2">Band 7 domain-containing protein</fullName>
    </recommendedName>
</protein>
<comment type="subcellular location">
    <subcellularLocation>
        <location evidence="1">Membrane</location>
        <topology evidence="1">Single-pass membrane protein</topology>
    </subcellularLocation>
</comment>
<evidence type="ECO:0000256" key="1">
    <source>
        <dbReference type="ARBA" id="ARBA00004167"/>
    </source>
</evidence>
<evidence type="ECO:0000313" key="4">
    <source>
        <dbReference type="Proteomes" id="UP000603434"/>
    </source>
</evidence>
<dbReference type="Proteomes" id="UP000603434">
    <property type="component" value="Unassembled WGS sequence"/>
</dbReference>
<dbReference type="InterPro" id="IPR001107">
    <property type="entry name" value="Band_7"/>
</dbReference>
<dbReference type="GO" id="GO:0016020">
    <property type="term" value="C:membrane"/>
    <property type="evidence" value="ECO:0007669"/>
    <property type="project" value="UniProtKB-SubCell"/>
</dbReference>
<dbReference type="Gene3D" id="3.30.479.30">
    <property type="entry name" value="Band 7 domain"/>
    <property type="match status" value="1"/>
</dbReference>
<evidence type="ECO:0000313" key="3">
    <source>
        <dbReference type="EMBL" id="MBC8361601.1"/>
    </source>
</evidence>
<evidence type="ECO:0000259" key="2">
    <source>
        <dbReference type="Pfam" id="PF01145"/>
    </source>
</evidence>
<accession>A0A8J6NRB8</accession>
<dbReference type="InterPro" id="IPR036013">
    <property type="entry name" value="Band_7/SPFH_dom_sf"/>
</dbReference>
<gene>
    <name evidence="3" type="ORF">H8E23_09400</name>
</gene>
<dbReference type="Pfam" id="PF01145">
    <property type="entry name" value="Band_7"/>
    <property type="match status" value="1"/>
</dbReference>
<comment type="caution">
    <text evidence="3">The sequence shown here is derived from an EMBL/GenBank/DDBJ whole genome shotgun (WGS) entry which is preliminary data.</text>
</comment>
<reference evidence="3 4" key="1">
    <citation type="submission" date="2020-08" db="EMBL/GenBank/DDBJ databases">
        <title>Bridging the membrane lipid divide: bacteria of the FCB group superphylum have the potential to synthesize archaeal ether lipids.</title>
        <authorList>
            <person name="Villanueva L."/>
            <person name="Von Meijenfeldt F.A.B."/>
            <person name="Westbye A.B."/>
            <person name="Yadav S."/>
            <person name="Hopmans E.C."/>
            <person name="Dutilh B.E."/>
            <person name="Sinninghe Damste J.S."/>
        </authorList>
    </citation>
    <scope>NUCLEOTIDE SEQUENCE [LARGE SCALE GENOMIC DNA]</scope>
    <source>
        <strain evidence="3">NIOZ-UU30</strain>
    </source>
</reference>
<name>A0A8J6NRB8_9BACT</name>
<dbReference type="EMBL" id="JACNJH010000140">
    <property type="protein sequence ID" value="MBC8361601.1"/>
    <property type="molecule type" value="Genomic_DNA"/>
</dbReference>